<dbReference type="Gene3D" id="3.10.10.10">
    <property type="entry name" value="HIV Type 1 Reverse Transcriptase, subunit A, domain 1"/>
    <property type="match status" value="1"/>
</dbReference>
<evidence type="ECO:0000256" key="6">
    <source>
        <dbReference type="ARBA" id="ARBA00022801"/>
    </source>
</evidence>
<name>A0AAP0JPB5_9MAGN</name>
<dbReference type="InterPro" id="IPR043502">
    <property type="entry name" value="DNA/RNA_pol_sf"/>
</dbReference>
<evidence type="ECO:0000313" key="10">
    <source>
        <dbReference type="EMBL" id="KAK9137751.1"/>
    </source>
</evidence>
<protein>
    <recommendedName>
        <fullName evidence="9">Reverse transcriptase domain-containing protein</fullName>
    </recommendedName>
</protein>
<evidence type="ECO:0000256" key="4">
    <source>
        <dbReference type="ARBA" id="ARBA00022722"/>
    </source>
</evidence>
<reference evidence="10 11" key="1">
    <citation type="submission" date="2024-01" db="EMBL/GenBank/DDBJ databases">
        <title>Genome assemblies of Stephania.</title>
        <authorList>
            <person name="Yang L."/>
        </authorList>
    </citation>
    <scope>NUCLEOTIDE SEQUENCE [LARGE SCALE GENOMIC DNA]</scope>
    <source>
        <strain evidence="10">QJT</strain>
        <tissue evidence="10">Leaf</tissue>
    </source>
</reference>
<keyword evidence="1" id="KW-0645">Protease</keyword>
<comment type="caution">
    <text evidence="10">The sequence shown here is derived from an EMBL/GenBank/DDBJ whole genome shotgun (WGS) entry which is preliminary data.</text>
</comment>
<dbReference type="FunFam" id="3.30.70.270:FF:000115">
    <property type="entry name" value="Polyprotein of retroviral origin, putative"/>
    <property type="match status" value="1"/>
</dbReference>
<dbReference type="GO" id="GO:0008233">
    <property type="term" value="F:peptidase activity"/>
    <property type="evidence" value="ECO:0007669"/>
    <property type="project" value="UniProtKB-KW"/>
</dbReference>
<dbReference type="Gene3D" id="3.30.70.270">
    <property type="match status" value="2"/>
</dbReference>
<evidence type="ECO:0000256" key="1">
    <source>
        <dbReference type="ARBA" id="ARBA00022670"/>
    </source>
</evidence>
<dbReference type="GO" id="GO:0003964">
    <property type="term" value="F:RNA-directed DNA polymerase activity"/>
    <property type="evidence" value="ECO:0007669"/>
    <property type="project" value="UniProtKB-KW"/>
</dbReference>
<dbReference type="Pfam" id="PF00078">
    <property type="entry name" value="RVT_1"/>
    <property type="match status" value="1"/>
</dbReference>
<dbReference type="CDD" id="cd01647">
    <property type="entry name" value="RT_LTR"/>
    <property type="match status" value="1"/>
</dbReference>
<dbReference type="FunFam" id="3.10.20.370:FF:000001">
    <property type="entry name" value="Retrovirus-related Pol polyprotein from transposon 17.6-like protein"/>
    <property type="match status" value="1"/>
</dbReference>
<evidence type="ECO:0000313" key="11">
    <source>
        <dbReference type="Proteomes" id="UP001417504"/>
    </source>
</evidence>
<keyword evidence="11" id="KW-1185">Reference proteome</keyword>
<proteinExistence type="predicted"/>
<dbReference type="PANTHER" id="PTHR37984">
    <property type="entry name" value="PROTEIN CBG26694"/>
    <property type="match status" value="1"/>
</dbReference>
<keyword evidence="8" id="KW-0511">Multifunctional enzyme</keyword>
<keyword evidence="4" id="KW-0540">Nuclease</keyword>
<keyword evidence="3" id="KW-0548">Nucleotidyltransferase</keyword>
<keyword evidence="5" id="KW-0255">Endonuclease</keyword>
<keyword evidence="7" id="KW-0695">RNA-directed DNA polymerase</keyword>
<organism evidence="10 11">
    <name type="scientific">Stephania japonica</name>
    <dbReference type="NCBI Taxonomy" id="461633"/>
    <lineage>
        <taxon>Eukaryota</taxon>
        <taxon>Viridiplantae</taxon>
        <taxon>Streptophyta</taxon>
        <taxon>Embryophyta</taxon>
        <taxon>Tracheophyta</taxon>
        <taxon>Spermatophyta</taxon>
        <taxon>Magnoliopsida</taxon>
        <taxon>Ranunculales</taxon>
        <taxon>Menispermaceae</taxon>
        <taxon>Menispermoideae</taxon>
        <taxon>Cissampelideae</taxon>
        <taxon>Stephania</taxon>
    </lineage>
</organism>
<keyword evidence="2" id="KW-0808">Transferase</keyword>
<evidence type="ECO:0000256" key="3">
    <source>
        <dbReference type="ARBA" id="ARBA00022695"/>
    </source>
</evidence>
<dbReference type="InterPro" id="IPR041577">
    <property type="entry name" value="RT_RNaseH_2"/>
</dbReference>
<dbReference type="AlphaFoldDB" id="A0AAP0JPB5"/>
<dbReference type="InterPro" id="IPR050951">
    <property type="entry name" value="Retrovirus_Pol_polyprotein"/>
</dbReference>
<dbReference type="CDD" id="cd09274">
    <property type="entry name" value="RNase_HI_RT_Ty3"/>
    <property type="match status" value="1"/>
</dbReference>
<evidence type="ECO:0000256" key="2">
    <source>
        <dbReference type="ARBA" id="ARBA00022679"/>
    </source>
</evidence>
<keyword evidence="6" id="KW-0378">Hydrolase</keyword>
<dbReference type="PROSITE" id="PS50878">
    <property type="entry name" value="RT_POL"/>
    <property type="match status" value="1"/>
</dbReference>
<evidence type="ECO:0000256" key="7">
    <source>
        <dbReference type="ARBA" id="ARBA00022918"/>
    </source>
</evidence>
<dbReference type="FunFam" id="3.10.10.10:FF:000007">
    <property type="entry name" value="Retrovirus-related Pol polyprotein from transposon 17.6-like Protein"/>
    <property type="match status" value="1"/>
</dbReference>
<dbReference type="GO" id="GO:0004519">
    <property type="term" value="F:endonuclease activity"/>
    <property type="evidence" value="ECO:0007669"/>
    <property type="project" value="UniProtKB-KW"/>
</dbReference>
<dbReference type="GO" id="GO:0006508">
    <property type="term" value="P:proteolysis"/>
    <property type="evidence" value="ECO:0007669"/>
    <property type="project" value="UniProtKB-KW"/>
</dbReference>
<dbReference type="InterPro" id="IPR043128">
    <property type="entry name" value="Rev_trsase/Diguanyl_cyclase"/>
</dbReference>
<dbReference type="InterPro" id="IPR000477">
    <property type="entry name" value="RT_dom"/>
</dbReference>
<evidence type="ECO:0000256" key="8">
    <source>
        <dbReference type="ARBA" id="ARBA00023268"/>
    </source>
</evidence>
<dbReference type="EMBL" id="JBBNAE010000003">
    <property type="protein sequence ID" value="KAK9137751.1"/>
    <property type="molecule type" value="Genomic_DNA"/>
</dbReference>
<evidence type="ECO:0000259" key="9">
    <source>
        <dbReference type="PROSITE" id="PS50878"/>
    </source>
</evidence>
<feature type="domain" description="Reverse transcriptase" evidence="9">
    <location>
        <begin position="17"/>
        <end position="196"/>
    </location>
</feature>
<dbReference type="SUPFAM" id="SSF56672">
    <property type="entry name" value="DNA/RNA polymerases"/>
    <property type="match status" value="1"/>
</dbReference>
<accession>A0AAP0JPB5</accession>
<sequence>MAPRELDELRGQLDELLELGFIRPSMSPWGAPALFVKKKDDSLRLCIDYRQLNKATVKNKYPLPCIDDLFDQLTGSQCFSKVVLRSGYRQLRIRAEDMEKTAFRTRYGHYQFTVMPFGLTNARAMFMDLMHRVLRQYLDRFVIVFIDDILIYSKTREEHEEHLRLVLRTLREHRLFAKFSKCEFWLTEVGFLGHIVGTDGVSVDPAKVRAVSDWPTPRSASDIRSFLGLAGYYRRFVQDFSKIATPMTQLRKKDIKFQWNDDCEQAFMTLKERLTTAPVLVLPESGKGFEVNTDASKIGLGCVLMQEGKVIAYASRQLKIHEKNYPTHDLELAAVVFALKIWRHYLYGERFVLFTDHKSLKYLFTQKKN</sequence>
<dbReference type="Pfam" id="PF17919">
    <property type="entry name" value="RT_RNaseH_2"/>
    <property type="match status" value="1"/>
</dbReference>
<dbReference type="PANTHER" id="PTHR37984:SF5">
    <property type="entry name" value="PROTEIN NYNRIN-LIKE"/>
    <property type="match status" value="1"/>
</dbReference>
<gene>
    <name evidence="10" type="ORF">Sjap_008345</name>
</gene>
<dbReference type="Proteomes" id="UP001417504">
    <property type="component" value="Unassembled WGS sequence"/>
</dbReference>
<evidence type="ECO:0000256" key="5">
    <source>
        <dbReference type="ARBA" id="ARBA00022759"/>
    </source>
</evidence>